<accession>A0AAN8XFV1</accession>
<comment type="caution">
    <text evidence="3">The sequence shown here is derived from an EMBL/GenBank/DDBJ whole genome shotgun (WGS) entry which is preliminary data.</text>
</comment>
<keyword evidence="4" id="KW-1185">Reference proteome</keyword>
<evidence type="ECO:0000313" key="3">
    <source>
        <dbReference type="EMBL" id="KAK7078434.1"/>
    </source>
</evidence>
<dbReference type="EMBL" id="JAXCGZ010007841">
    <property type="protein sequence ID" value="KAK7078434.1"/>
    <property type="molecule type" value="Genomic_DNA"/>
</dbReference>
<evidence type="ECO:0000259" key="2">
    <source>
        <dbReference type="PROSITE" id="PS50869"/>
    </source>
</evidence>
<protein>
    <recommendedName>
        <fullName evidence="2">BRICHOS domain-containing protein</fullName>
    </recommendedName>
</protein>
<name>A0AAN8XFV1_HALRR</name>
<dbReference type="InterPro" id="IPR007084">
    <property type="entry name" value="BRICHOS_dom"/>
</dbReference>
<dbReference type="Proteomes" id="UP001381693">
    <property type="component" value="Unassembled WGS sequence"/>
</dbReference>
<dbReference type="AlphaFoldDB" id="A0AAN8XFV1"/>
<dbReference type="PROSITE" id="PS50869">
    <property type="entry name" value="BRICHOS"/>
    <property type="match status" value="1"/>
</dbReference>
<feature type="domain" description="BRICHOS" evidence="2">
    <location>
        <begin position="1"/>
        <end position="30"/>
    </location>
</feature>
<organism evidence="3 4">
    <name type="scientific">Halocaridina rubra</name>
    <name type="common">Hawaiian red shrimp</name>
    <dbReference type="NCBI Taxonomy" id="373956"/>
    <lineage>
        <taxon>Eukaryota</taxon>
        <taxon>Metazoa</taxon>
        <taxon>Ecdysozoa</taxon>
        <taxon>Arthropoda</taxon>
        <taxon>Crustacea</taxon>
        <taxon>Multicrustacea</taxon>
        <taxon>Malacostraca</taxon>
        <taxon>Eumalacostraca</taxon>
        <taxon>Eucarida</taxon>
        <taxon>Decapoda</taxon>
        <taxon>Pleocyemata</taxon>
        <taxon>Caridea</taxon>
        <taxon>Atyoidea</taxon>
        <taxon>Atyidae</taxon>
        <taxon>Halocaridina</taxon>
    </lineage>
</organism>
<gene>
    <name evidence="3" type="ORF">SK128_028589</name>
</gene>
<reference evidence="3 4" key="1">
    <citation type="submission" date="2023-11" db="EMBL/GenBank/DDBJ databases">
        <title>Halocaridina rubra genome assembly.</title>
        <authorList>
            <person name="Smith C."/>
        </authorList>
    </citation>
    <scope>NUCLEOTIDE SEQUENCE [LARGE SCALE GENOMIC DNA]</scope>
    <source>
        <strain evidence="3">EP-1</strain>
        <tissue evidence="3">Whole</tissue>
    </source>
</reference>
<keyword evidence="1" id="KW-1015">Disulfide bond</keyword>
<evidence type="ECO:0000313" key="4">
    <source>
        <dbReference type="Proteomes" id="UP001381693"/>
    </source>
</evidence>
<proteinExistence type="predicted"/>
<sequence>MRVTYPPVEDYKPLGRYISNHCADYPTYILEEVKTYELKKRSVDAQLAGDDETVEFVEFAGNKIVQFLIVDHGLPSSQ</sequence>
<evidence type="ECO:0000256" key="1">
    <source>
        <dbReference type="ARBA" id="ARBA00023157"/>
    </source>
</evidence>